<dbReference type="EMBL" id="CP017415">
    <property type="protein sequence ID" value="AOU98313.1"/>
    <property type="molecule type" value="Genomic_DNA"/>
</dbReference>
<dbReference type="InterPro" id="IPR050534">
    <property type="entry name" value="Coronavir_polyprotein_1ab"/>
</dbReference>
<evidence type="ECO:0000259" key="4">
    <source>
        <dbReference type="Pfam" id="PF08751"/>
    </source>
</evidence>
<dbReference type="SUPFAM" id="SSF55464">
    <property type="entry name" value="Origin of replication-binding domain, RBD-like"/>
    <property type="match status" value="1"/>
</dbReference>
<keyword evidence="6" id="KW-1185">Reference proteome</keyword>
<dbReference type="AlphaFoldDB" id="A0A1D8IPD6"/>
<accession>A0A1D8IPD6</accession>
<dbReference type="GO" id="GO:0003678">
    <property type="term" value="F:DNA helicase activity"/>
    <property type="evidence" value="ECO:0007669"/>
    <property type="project" value="UniProtKB-ARBA"/>
</dbReference>
<proteinExistence type="predicted"/>
<gene>
    <name evidence="5" type="ORF">BI364_10380</name>
</gene>
<name>A0A1D8IPD6_9GAMM</name>
<feature type="domain" description="TrwC relaxase" evidence="4">
    <location>
        <begin position="23"/>
        <end position="297"/>
    </location>
</feature>
<keyword evidence="1" id="KW-0547">Nucleotide-binding</keyword>
<dbReference type="Proteomes" id="UP000095401">
    <property type="component" value="Chromosome"/>
</dbReference>
<dbReference type="NCBIfam" id="NF041492">
    <property type="entry name" value="MobF"/>
    <property type="match status" value="1"/>
</dbReference>
<sequence>MGSLRAAAEAALMLSISARGSAAEAVSYYLHLKDERGRQDEYYSSEGAGQWFGAGAEALGIAGEITPEAFALAAAGRSPDGENLVQGAGDKHRAGWDLTLSAPKSVSVLWGIADASRQTEIQAAHGQAVERALQHIEQEFTLARRGKGGVEREQAKLLWSVFQHGTSREQDPQLHSHAFLHNLAQRADGTWGGIDPRELYQWKLALGATYRAGLASSMRELGYKIEADGDSFRVSGVPHEVCRQFSKRREQIEAALAEAGQSSAKSSELAALGTRQAKSRDLNLDELHARWQDEASALHFSADQALEVETKDDLGPMPAPEELLRRATEHDAVIEDRHIWQAVAVAAQHRGMGLDAIRTHVEDVLASDACMRLVHPETGDVRYTTRELYRQERQIISAAQERAEEDHHAVPAALVDQALEQFSTEKGFALSAEQQTAVRHVTQRDGAVQVIVGDAGTGKSTAMLAARMAWESAGQRVIGCAISGKAAAGLQEGSGIESRTIASLLITLEPTTDPQTGEVRAPRDALSSTDVLVIDEAGMVDSRTMHRLMEHVNAACCRVVMAGDHKQLQSVGAGGVFRHLAERDSARITEIHRQREGWARDAVREFSRGDAAEAIGRFLDRDLVHVADDQQTAITQAVDRWAAHAAEVGASEALLMASTNAEVAALNTAARARMQAEHRLCNEIEIQVHDRQGRSAGKLAVAEGDRLLAKKNDRATSLKNGDLMTVERIEYTPSGVQVIARLDRTAELVRFDPAEYSQLRHGYAVTTHAAQGATVDRAVALAGGSMTSRESTYVQMSRMRETAEIIATRQQLRDAAEQIGPTEKMLELAATVVAEQATDLPPECADSFSECRAWLNDHARNELGGVEVDRLAELKDLIEAMGASRQKETTLDYQIAVDREAEQHAEAPTHAAEPVQPEPHQAHEHHMTMEME</sequence>
<reference evidence="6" key="1">
    <citation type="submission" date="2016-09" db="EMBL/GenBank/DDBJ databases">
        <title>Acidihalobacter prosperus F5.</title>
        <authorList>
            <person name="Khaleque H.N."/>
            <person name="Ramsay J.P."/>
            <person name="Kaksonen A.H."/>
            <person name="Boxall N.J."/>
            <person name="Watkin E.L.J."/>
        </authorList>
    </citation>
    <scope>NUCLEOTIDE SEQUENCE [LARGE SCALE GENOMIC DNA]</scope>
    <source>
        <strain evidence="6">F5</strain>
    </source>
</reference>
<dbReference type="InterPro" id="IPR014059">
    <property type="entry name" value="TraI/TrwC_relax"/>
</dbReference>
<evidence type="ECO:0000313" key="5">
    <source>
        <dbReference type="EMBL" id="AOU98313.1"/>
    </source>
</evidence>
<dbReference type="KEGG" id="aprs:BI364_10380"/>
<dbReference type="NCBIfam" id="TIGR02686">
    <property type="entry name" value="relax_trwC"/>
    <property type="match status" value="1"/>
</dbReference>
<evidence type="ECO:0000256" key="2">
    <source>
        <dbReference type="ARBA" id="ARBA00022840"/>
    </source>
</evidence>
<organism evidence="5 6">
    <name type="scientific">Acidihalobacter yilgarnensis</name>
    <dbReference type="NCBI Taxonomy" id="2819280"/>
    <lineage>
        <taxon>Bacteria</taxon>
        <taxon>Pseudomonadati</taxon>
        <taxon>Pseudomonadota</taxon>
        <taxon>Gammaproteobacteria</taxon>
        <taxon>Chromatiales</taxon>
        <taxon>Ectothiorhodospiraceae</taxon>
        <taxon>Acidihalobacter</taxon>
    </lineage>
</organism>
<evidence type="ECO:0000313" key="6">
    <source>
        <dbReference type="Proteomes" id="UP000095401"/>
    </source>
</evidence>
<dbReference type="GO" id="GO:0005524">
    <property type="term" value="F:ATP binding"/>
    <property type="evidence" value="ECO:0007669"/>
    <property type="project" value="UniProtKB-KW"/>
</dbReference>
<feature type="compositionally biased region" description="Basic and acidic residues" evidence="3">
    <location>
        <begin position="920"/>
        <end position="932"/>
    </location>
</feature>
<dbReference type="CDD" id="cd18809">
    <property type="entry name" value="SF1_C_RecD"/>
    <property type="match status" value="1"/>
</dbReference>
<dbReference type="RefSeq" id="WP_070078675.1">
    <property type="nucleotide sequence ID" value="NZ_CP017415.1"/>
</dbReference>
<dbReference type="InterPro" id="IPR014862">
    <property type="entry name" value="TrwC"/>
</dbReference>
<keyword evidence="2" id="KW-0067">ATP-binding</keyword>
<evidence type="ECO:0000256" key="1">
    <source>
        <dbReference type="ARBA" id="ARBA00022741"/>
    </source>
</evidence>
<dbReference type="PANTHER" id="PTHR43788">
    <property type="entry name" value="DNA2/NAM7 HELICASE FAMILY MEMBER"/>
    <property type="match status" value="1"/>
</dbReference>
<dbReference type="Pfam" id="PF08751">
    <property type="entry name" value="TrwC"/>
    <property type="match status" value="1"/>
</dbReference>
<feature type="region of interest" description="Disordered" evidence="3">
    <location>
        <begin position="902"/>
        <end position="932"/>
    </location>
</feature>
<evidence type="ECO:0000256" key="3">
    <source>
        <dbReference type="SAM" id="MobiDB-lite"/>
    </source>
</evidence>
<dbReference type="InterPro" id="IPR027417">
    <property type="entry name" value="P-loop_NTPase"/>
</dbReference>
<dbReference type="Gene3D" id="2.30.30.940">
    <property type="match status" value="1"/>
</dbReference>
<protein>
    <recommendedName>
        <fullName evidence="4">TrwC relaxase domain-containing protein</fullName>
    </recommendedName>
</protein>
<dbReference type="Gene3D" id="3.40.50.300">
    <property type="entry name" value="P-loop containing nucleotide triphosphate hydrolases"/>
    <property type="match status" value="2"/>
</dbReference>
<dbReference type="CDD" id="cd17933">
    <property type="entry name" value="DEXSc_RecD-like"/>
    <property type="match status" value="1"/>
</dbReference>
<dbReference type="SUPFAM" id="SSF52540">
    <property type="entry name" value="P-loop containing nucleoside triphosphate hydrolases"/>
    <property type="match status" value="2"/>
</dbReference>
<dbReference type="PANTHER" id="PTHR43788:SF6">
    <property type="entry name" value="DNA HELICASE B"/>
    <property type="match status" value="1"/>
</dbReference>
<dbReference type="Pfam" id="PF13604">
    <property type="entry name" value="AAA_30"/>
    <property type="match status" value="1"/>
</dbReference>